<dbReference type="EMBL" id="JAHLPM010000031">
    <property type="protein sequence ID" value="MBU5440287.1"/>
    <property type="molecule type" value="Genomic_DNA"/>
</dbReference>
<reference evidence="1 2" key="1">
    <citation type="submission" date="2021-06" db="EMBL/GenBank/DDBJ databases">
        <authorList>
            <person name="Sun Q."/>
            <person name="Li D."/>
        </authorList>
    </citation>
    <scope>NUCLEOTIDE SEQUENCE [LARGE SCALE GENOMIC DNA]</scope>
    <source>
        <strain evidence="1 2">MSJ-40</strain>
    </source>
</reference>
<name>A0ABS6EBH6_9FIRM</name>
<dbReference type="RefSeq" id="WP_216522390.1">
    <property type="nucleotide sequence ID" value="NZ_JAHLPM010000031.1"/>
</dbReference>
<dbReference type="Proteomes" id="UP000749471">
    <property type="component" value="Unassembled WGS sequence"/>
</dbReference>
<evidence type="ECO:0000313" key="2">
    <source>
        <dbReference type="Proteomes" id="UP000749471"/>
    </source>
</evidence>
<organism evidence="1 2">
    <name type="scientific">Tissierella simiarum</name>
    <dbReference type="NCBI Taxonomy" id="2841534"/>
    <lineage>
        <taxon>Bacteria</taxon>
        <taxon>Bacillati</taxon>
        <taxon>Bacillota</taxon>
        <taxon>Tissierellia</taxon>
        <taxon>Tissierellales</taxon>
        <taxon>Tissierellaceae</taxon>
        <taxon>Tissierella</taxon>
    </lineage>
</organism>
<proteinExistence type="predicted"/>
<accession>A0ABS6EBH6</accession>
<evidence type="ECO:0000313" key="1">
    <source>
        <dbReference type="EMBL" id="MBU5440287.1"/>
    </source>
</evidence>
<protein>
    <submittedName>
        <fullName evidence="1">Uncharacterized protein</fullName>
    </submittedName>
</protein>
<gene>
    <name evidence="1" type="ORF">KQI42_20030</name>
</gene>
<sequence>MDNGIFFNFQGEIIRLPVNPETIRIKKEGDNKTYQVLKLGEINILGDMKLDEIDFEVLLPGRIYPFVLTKKDFKKPDFYIEKFDKYMKSKEPARLVITGKPMSINQLVSIENVEYEKRAGEEEDIYVKLELKEYREYGLKTFTAAGNNKGKVNQVYVQNVNRPKV</sequence>
<comment type="caution">
    <text evidence="1">The sequence shown here is derived from an EMBL/GenBank/DDBJ whole genome shotgun (WGS) entry which is preliminary data.</text>
</comment>
<keyword evidence="2" id="KW-1185">Reference proteome</keyword>